<protein>
    <submittedName>
        <fullName evidence="1">Myo-inositol 2-dehydrogenase</fullName>
    </submittedName>
</protein>
<accession>A0ABS3M3Y2</accession>
<evidence type="ECO:0000313" key="1">
    <source>
        <dbReference type="EMBL" id="MBO1362825.1"/>
    </source>
</evidence>
<dbReference type="EMBL" id="JAERMS010000006">
    <property type="protein sequence ID" value="MBO1362825.1"/>
    <property type="molecule type" value="Genomic_DNA"/>
</dbReference>
<evidence type="ECO:0000313" key="2">
    <source>
        <dbReference type="Proteomes" id="UP000664265"/>
    </source>
</evidence>
<sequence length="109" mass="13046">MDISNREMVLTSLGFFKNDYQLDNFRSNFGYDWTDEDLNEAIDTAGYDLSNVRNFLMETLWLKVIEEYVDYRGCEREMFDCYVNGTLDTHFYFNHSEVQCTEDIEELLN</sequence>
<reference evidence="1 2" key="1">
    <citation type="submission" date="2021-01" db="EMBL/GenBank/DDBJ databases">
        <title>Prevotella A2931 sp. nov.</title>
        <authorList>
            <person name="Buhl M."/>
            <person name="Oberhettinger P."/>
        </authorList>
    </citation>
    <scope>NUCLEOTIDE SEQUENCE [LARGE SCALE GENOMIC DNA]</scope>
    <source>
        <strain evidence="1 2">A2931</strain>
    </source>
</reference>
<keyword evidence="2" id="KW-1185">Reference proteome</keyword>
<gene>
    <name evidence="1" type="ORF">JHU38_03365</name>
</gene>
<organism evidence="1 2">
    <name type="scientific">Prevotella illustrans</name>
    <dbReference type="NCBI Taxonomy" id="2800387"/>
    <lineage>
        <taxon>Bacteria</taxon>
        <taxon>Pseudomonadati</taxon>
        <taxon>Bacteroidota</taxon>
        <taxon>Bacteroidia</taxon>
        <taxon>Bacteroidales</taxon>
        <taxon>Prevotellaceae</taxon>
        <taxon>Prevotella</taxon>
    </lineage>
</organism>
<comment type="caution">
    <text evidence="1">The sequence shown here is derived from an EMBL/GenBank/DDBJ whole genome shotgun (WGS) entry which is preliminary data.</text>
</comment>
<dbReference type="RefSeq" id="WP_199222633.1">
    <property type="nucleotide sequence ID" value="NZ_JAERMS010000006.1"/>
</dbReference>
<proteinExistence type="predicted"/>
<name>A0ABS3M3Y2_9BACT</name>
<dbReference type="Proteomes" id="UP000664265">
    <property type="component" value="Unassembled WGS sequence"/>
</dbReference>